<dbReference type="VEuPathDB" id="TriTrypDB:TCDM_08697"/>
<dbReference type="VEuPathDB" id="TriTrypDB:C4B63_170g14"/>
<evidence type="ECO:0000259" key="5">
    <source>
        <dbReference type="SMART" id="SM00477"/>
    </source>
</evidence>
<reference evidence="7 8" key="1">
    <citation type="journal article" date="2018" name="Microb. Genom.">
        <title>Expanding an expanded genome: long-read sequencing of Trypanosoma cruzi.</title>
        <authorList>
            <person name="Berna L."/>
            <person name="Rodriguez M."/>
            <person name="Chiribao M.L."/>
            <person name="Parodi-Talice A."/>
            <person name="Pita S."/>
            <person name="Rijo G."/>
            <person name="Alvarez-Valin F."/>
            <person name="Robello C."/>
        </authorList>
    </citation>
    <scope>NUCLEOTIDE SEQUENCE [LARGE SCALE GENOMIC DNA]</scope>
    <source>
        <strain evidence="7 8">Dm28c</strain>
    </source>
</reference>
<dbReference type="GO" id="GO:0003676">
    <property type="term" value="F:nucleic acid binding"/>
    <property type="evidence" value="ECO:0007669"/>
    <property type="project" value="InterPro"/>
</dbReference>
<sequence length="460" mass="53169">MWWNNNSSINKRQLDTVYTPNWMVLSMPICFLVGASYFIGVFSGLWVRTRLRRVMGAGQRCLNNRFHNPAWLEPNNFRGARISFKTTNAINDMAVLKREDTLQLISRSNYALLYDKNLKMALWCGFYLTSGMVKVARHNHKAHAFYTDRTLPREIQVKPMQLQRHAYDKGHMAPLASVATCVTTSFEASLASNFVLQHKSLNRGIWKRLERISRCYVEADGFSTLDELFVANQYDGNLSPLKRRKGWVFSRCLAVSTGVLFRKEKNSLDCVFQGNKSIVPIPDELYMALWDVHSHQHIAFIIPNDETAAVKSVRTKHLNEGKKSRQFISMRKAKLQKLAPMIKHIQNPFEKIELSDINRFRVTLKELEDRIALSESVIAEKVLSTSFAVRGTGAINNTKHSKRHECILEYQTLPVELFPLQKRRRACKVSFTRAFWGVLPREHKSIIFREKIICLNKCNE</sequence>
<dbReference type="InterPro" id="IPR001604">
    <property type="entry name" value="Endo_G_ENPP1-like_dom"/>
</dbReference>
<dbReference type="VEuPathDB" id="TriTrypDB:C3747_48g62"/>
<feature type="transmembrane region" description="Helical" evidence="4">
    <location>
        <begin position="22"/>
        <end position="47"/>
    </location>
</feature>
<dbReference type="InterPro" id="IPR040255">
    <property type="entry name" value="Non-specific_endonuclease"/>
</dbReference>
<evidence type="ECO:0000256" key="1">
    <source>
        <dbReference type="ARBA" id="ARBA00010052"/>
    </source>
</evidence>
<dbReference type="VEuPathDB" id="TriTrypDB:TcYC6_0102730"/>
<dbReference type="VEuPathDB" id="TriTrypDB:Tc_MARK_2370"/>
<keyword evidence="4" id="KW-0472">Membrane</keyword>
<comment type="similarity">
    <text evidence="1">Belongs to the DNA/RNA non-specific endonuclease family.</text>
</comment>
<dbReference type="GO" id="GO:0005743">
    <property type="term" value="C:mitochondrial inner membrane"/>
    <property type="evidence" value="ECO:0007669"/>
    <property type="project" value="TreeGrafter"/>
</dbReference>
<protein>
    <submittedName>
        <fullName evidence="7">Putative DNA/RNA non-specific endonuclease protein-like</fullName>
    </submittedName>
</protein>
<evidence type="ECO:0000256" key="4">
    <source>
        <dbReference type="SAM" id="Phobius"/>
    </source>
</evidence>
<dbReference type="VEuPathDB" id="TriTrypDB:TcBrA4_0074320"/>
<evidence type="ECO:0000313" key="7">
    <source>
        <dbReference type="EMBL" id="PWU85269.1"/>
    </source>
</evidence>
<dbReference type="VEuPathDB" id="TriTrypDB:TcCLB.511051.80"/>
<dbReference type="Proteomes" id="UP000246121">
    <property type="component" value="Unassembled WGS sequence"/>
</dbReference>
<feature type="active site" description="Proton acceptor" evidence="2">
    <location>
        <position position="171"/>
    </location>
</feature>
<evidence type="ECO:0000313" key="8">
    <source>
        <dbReference type="Proteomes" id="UP000246121"/>
    </source>
</evidence>
<dbReference type="InterPro" id="IPR044925">
    <property type="entry name" value="His-Me_finger_sf"/>
</dbReference>
<dbReference type="InterPro" id="IPR044929">
    <property type="entry name" value="DNA/RNA_non-sp_Endonuclease_sf"/>
</dbReference>
<dbReference type="InterPro" id="IPR020821">
    <property type="entry name" value="ENPP1-3/EXOG-like_nuc-like"/>
</dbReference>
<keyword evidence="7" id="KW-0540">Nuclease</keyword>
<dbReference type="Pfam" id="PF01223">
    <property type="entry name" value="Endonuclease_NS"/>
    <property type="match status" value="1"/>
</dbReference>
<keyword evidence="4" id="KW-0812">Transmembrane</keyword>
<evidence type="ECO:0000259" key="6">
    <source>
        <dbReference type="SMART" id="SM00892"/>
    </source>
</evidence>
<proteinExistence type="inferred from homology"/>
<dbReference type="VEuPathDB" id="TriTrypDB:BCY84_13686"/>
<comment type="caution">
    <text evidence="7">The sequence shown here is derived from an EMBL/GenBank/DDBJ whole genome shotgun (WGS) entry which is preliminary data.</text>
</comment>
<dbReference type="EMBL" id="PRFA01000170">
    <property type="protein sequence ID" value="PWU85269.1"/>
    <property type="molecule type" value="Genomic_DNA"/>
</dbReference>
<name>A0A2V2UMG0_TRYCR</name>
<dbReference type="AlphaFoldDB" id="A0A2V2UMG0"/>
<dbReference type="GO" id="GO:0005634">
    <property type="term" value="C:nucleus"/>
    <property type="evidence" value="ECO:0007669"/>
    <property type="project" value="TreeGrafter"/>
</dbReference>
<dbReference type="PANTHER" id="PTHR13966">
    <property type="entry name" value="ENDONUCLEASE RELATED"/>
    <property type="match status" value="1"/>
</dbReference>
<feature type="domain" description="ENPP1-3/EXOG-like endonuclease/phosphodiesterase" evidence="5">
    <location>
        <begin position="107"/>
        <end position="334"/>
    </location>
</feature>
<keyword evidence="3" id="KW-0479">Metal-binding</keyword>
<keyword evidence="7" id="KW-0378">Hydrolase</keyword>
<dbReference type="GO" id="GO:0000014">
    <property type="term" value="F:single-stranded DNA endodeoxyribonuclease activity"/>
    <property type="evidence" value="ECO:0007669"/>
    <property type="project" value="TreeGrafter"/>
</dbReference>
<gene>
    <name evidence="7" type="ORF">C4B63_170g14</name>
</gene>
<keyword evidence="4" id="KW-1133">Transmembrane helix</keyword>
<dbReference type="GO" id="GO:0004521">
    <property type="term" value="F:RNA endonuclease activity"/>
    <property type="evidence" value="ECO:0007669"/>
    <property type="project" value="TreeGrafter"/>
</dbReference>
<organism evidence="7 8">
    <name type="scientific">Trypanosoma cruzi</name>
    <dbReference type="NCBI Taxonomy" id="5693"/>
    <lineage>
        <taxon>Eukaryota</taxon>
        <taxon>Discoba</taxon>
        <taxon>Euglenozoa</taxon>
        <taxon>Kinetoplastea</taxon>
        <taxon>Metakinetoplastina</taxon>
        <taxon>Trypanosomatida</taxon>
        <taxon>Trypanosomatidae</taxon>
        <taxon>Trypanosoma</taxon>
        <taxon>Schizotrypanum</taxon>
    </lineage>
</organism>
<keyword evidence="7" id="KW-0255">Endonuclease</keyword>
<dbReference type="VEuPathDB" id="TriTrypDB:TcCL_ESM05671"/>
<dbReference type="GO" id="GO:0046872">
    <property type="term" value="F:metal ion binding"/>
    <property type="evidence" value="ECO:0007669"/>
    <property type="project" value="UniProtKB-KW"/>
</dbReference>
<accession>A0A2V2UMG0</accession>
<feature type="binding site" evidence="3">
    <location>
        <position position="202"/>
    </location>
    <ligand>
        <name>Mg(2+)</name>
        <dbReference type="ChEBI" id="CHEBI:18420"/>
        <note>catalytic</note>
    </ligand>
</feature>
<evidence type="ECO:0000256" key="2">
    <source>
        <dbReference type="PIRSR" id="PIRSR640255-1"/>
    </source>
</evidence>
<dbReference type="Gene3D" id="3.40.570.10">
    <property type="entry name" value="Extracellular Endonuclease, subunit A"/>
    <property type="match status" value="1"/>
</dbReference>
<dbReference type="SUPFAM" id="SSF54060">
    <property type="entry name" value="His-Me finger endonucleases"/>
    <property type="match status" value="1"/>
</dbReference>
<evidence type="ECO:0000256" key="3">
    <source>
        <dbReference type="PIRSR" id="PIRSR640255-2"/>
    </source>
</evidence>
<dbReference type="SMART" id="SM00892">
    <property type="entry name" value="Endonuclease_NS"/>
    <property type="match status" value="1"/>
</dbReference>
<dbReference type="VEuPathDB" id="TriTrypDB:ECC02_009335"/>
<dbReference type="VEuPathDB" id="TriTrypDB:TcCLB.506257.10"/>
<dbReference type="VEuPathDB" id="TriTrypDB:TcG_07504"/>
<dbReference type="VEuPathDB" id="TriTrypDB:TCSYLVIO_003040"/>
<feature type="domain" description="DNA/RNA non-specific endonuclease/pyrophosphatase/phosphodiesterase" evidence="6">
    <location>
        <begin position="106"/>
        <end position="334"/>
    </location>
</feature>
<dbReference type="SMART" id="SM00477">
    <property type="entry name" value="NUC"/>
    <property type="match status" value="1"/>
</dbReference>
<dbReference type="PANTHER" id="PTHR13966:SF5">
    <property type="entry name" value="ENDONUCLEASE G, MITOCHONDRIAL"/>
    <property type="match status" value="1"/>
</dbReference>